<dbReference type="HOGENOM" id="CLU_021018_1_0_11"/>
<accession>C0XPM9</accession>
<dbReference type="InterPro" id="IPR036052">
    <property type="entry name" value="TrpB-like_PALP_sf"/>
</dbReference>
<dbReference type="InterPro" id="IPR001216">
    <property type="entry name" value="P-phosphate_BS"/>
</dbReference>
<dbReference type="GO" id="GO:0006535">
    <property type="term" value="P:cysteine biosynthetic process from serine"/>
    <property type="evidence" value="ECO:0007669"/>
    <property type="project" value="InterPro"/>
</dbReference>
<dbReference type="PROSITE" id="PS00901">
    <property type="entry name" value="CYS_SYNTHASE"/>
    <property type="match status" value="1"/>
</dbReference>
<dbReference type="SUPFAM" id="SSF53686">
    <property type="entry name" value="Tryptophan synthase beta subunit-like PLP-dependent enzymes"/>
    <property type="match status" value="1"/>
</dbReference>
<feature type="domain" description="Tryptophan synthase beta chain-like PALP" evidence="3">
    <location>
        <begin position="14"/>
        <end position="294"/>
    </location>
</feature>
<dbReference type="Proteomes" id="UP000006196">
    <property type="component" value="Unassembled WGS sequence"/>
</dbReference>
<evidence type="ECO:0000313" key="5">
    <source>
        <dbReference type="Proteomes" id="UP000006196"/>
    </source>
</evidence>
<name>C0XPM9_CORLD</name>
<dbReference type="RefSeq" id="WP_006840881.1">
    <property type="nucleotide sequence ID" value="NZ_GG667195.1"/>
</dbReference>
<keyword evidence="2" id="KW-0663">Pyridoxal phosphate</keyword>
<dbReference type="eggNOG" id="COG0031">
    <property type="taxonomic scope" value="Bacteria"/>
</dbReference>
<dbReference type="GO" id="GO:0004124">
    <property type="term" value="F:cysteine synthase activity"/>
    <property type="evidence" value="ECO:0007669"/>
    <property type="project" value="UniProtKB-EC"/>
</dbReference>
<comment type="caution">
    <text evidence="4">The sequence shown here is derived from an EMBL/GenBank/DDBJ whole genome shotgun (WGS) entry which is preliminary data.</text>
</comment>
<dbReference type="Gene3D" id="3.40.50.1100">
    <property type="match status" value="2"/>
</dbReference>
<dbReference type="EC" id="2.5.1.47" evidence="4"/>
<evidence type="ECO:0000256" key="1">
    <source>
        <dbReference type="ARBA" id="ARBA00001933"/>
    </source>
</evidence>
<evidence type="ECO:0000256" key="2">
    <source>
        <dbReference type="ARBA" id="ARBA00022898"/>
    </source>
</evidence>
<keyword evidence="5" id="KW-1185">Reference proteome</keyword>
<dbReference type="InterPro" id="IPR050214">
    <property type="entry name" value="Cys_Synth/Cystath_Beta-Synth"/>
</dbReference>
<evidence type="ECO:0000313" key="4">
    <source>
        <dbReference type="EMBL" id="EEI17804.1"/>
    </source>
</evidence>
<comment type="cofactor">
    <cofactor evidence="1">
        <name>pyridoxal 5'-phosphate</name>
        <dbReference type="ChEBI" id="CHEBI:597326"/>
    </cofactor>
</comment>
<reference evidence="4" key="1">
    <citation type="submission" date="2009-01" db="EMBL/GenBank/DDBJ databases">
        <authorList>
            <person name="Qin X."/>
            <person name="Bachman B."/>
            <person name="Battles P."/>
            <person name="Bell A."/>
            <person name="Bess C."/>
            <person name="Bickham C."/>
            <person name="Chaboub L."/>
            <person name="Chen D."/>
            <person name="Coyle M."/>
            <person name="Deiros D.R."/>
            <person name="Dinh H."/>
            <person name="Forbes L."/>
            <person name="Fowler G."/>
            <person name="Francisco L."/>
            <person name="Fu Q."/>
            <person name="Gubbala S."/>
            <person name="Hale W."/>
            <person name="Han Y."/>
            <person name="Hemphill L."/>
            <person name="Highlander S.K."/>
            <person name="Hirani K."/>
            <person name="Hogues M."/>
            <person name="Jackson L."/>
            <person name="Jakkamsetti A."/>
            <person name="Javaid M."/>
            <person name="Jiang H."/>
            <person name="Korchina V."/>
            <person name="Kovar C."/>
            <person name="Lara F."/>
            <person name="Lee S."/>
            <person name="Mata R."/>
            <person name="Mathew T."/>
            <person name="Moen C."/>
            <person name="Morales K."/>
            <person name="Munidasa M."/>
            <person name="Nazareth L."/>
            <person name="Ngo R."/>
            <person name="Nguyen L."/>
            <person name="Okwuonu G."/>
            <person name="Ongeri F."/>
            <person name="Patil S."/>
            <person name="Petrosino J."/>
            <person name="Pham C."/>
            <person name="Pham P."/>
            <person name="Pu L.-L."/>
            <person name="Puazo M."/>
            <person name="Raj R."/>
            <person name="Reid J."/>
            <person name="Rouhana J."/>
            <person name="Saada N."/>
            <person name="Shang Y."/>
            <person name="Simmons D."/>
            <person name="Thornton R."/>
            <person name="Warren J."/>
            <person name="Weissenberger G."/>
            <person name="Zhang J."/>
            <person name="Zhang L."/>
            <person name="Zhou C."/>
            <person name="Zhu D."/>
            <person name="Muzny D."/>
            <person name="Worley K."/>
            <person name="Gibbs R."/>
        </authorList>
    </citation>
    <scope>NUCLEOTIDE SEQUENCE [LARGE SCALE GENOMIC DNA]</scope>
    <source>
        <strain evidence="4">DSM 44291</strain>
    </source>
</reference>
<organism evidence="4 5">
    <name type="scientific">Corynebacterium lipophiloflavum (strain ATCC 700352 / DSM 44291 / CCUG 37336 / JCM 10383 / DMMZ 1944)</name>
    <dbReference type="NCBI Taxonomy" id="525263"/>
    <lineage>
        <taxon>Bacteria</taxon>
        <taxon>Bacillati</taxon>
        <taxon>Actinomycetota</taxon>
        <taxon>Actinomycetes</taxon>
        <taxon>Mycobacteriales</taxon>
        <taxon>Corynebacteriaceae</taxon>
        <taxon>Corynebacterium</taxon>
    </lineage>
</organism>
<protein>
    <submittedName>
        <fullName evidence="4">2,3-diaminopropionate biosynthesis protein SbnA</fullName>
        <ecNumber evidence="4">2.5.1.47</ecNumber>
    </submittedName>
</protein>
<dbReference type="CDD" id="cd01561">
    <property type="entry name" value="CBS_like"/>
    <property type="match status" value="1"/>
</dbReference>
<keyword evidence="4" id="KW-0808">Transferase</keyword>
<dbReference type="EMBL" id="ACHJ01000027">
    <property type="protein sequence ID" value="EEI17804.1"/>
    <property type="molecule type" value="Genomic_DNA"/>
</dbReference>
<gene>
    <name evidence="4" type="primary">cysM</name>
    <name evidence="4" type="ORF">HMPREF0298_0399</name>
</gene>
<dbReference type="AlphaFoldDB" id="C0XPM9"/>
<dbReference type="PANTHER" id="PTHR10314">
    <property type="entry name" value="CYSTATHIONINE BETA-SYNTHASE"/>
    <property type="match status" value="1"/>
</dbReference>
<dbReference type="Pfam" id="PF00291">
    <property type="entry name" value="PALP"/>
    <property type="match status" value="1"/>
</dbReference>
<sequence>MLLMEKSENLGLLSAVGSTPLIRLPNAGATVWGKLESFNPGGSAKDRTARALVRDAMERGVIGPGSVVVESSSGNLGVALAREAVIGGWRFHCVVDTRTNAATLAHMRALGATIHEVERPDPETGDWLTARRARVAEIVTELGAVNLDQYSNRAAFTAHSEGTMREIAEQLGHAPDILAVAVSTTGTVGGCLAHIREHNLPTRVVAVDAEGSVLFSGARGDRVLPGYGAGMVTELSTQVVPDEVIRVSARDAVAAARATALTTGFMPGASGGAVAWGVDKLVAKNPGAEIVAVFHDDGRAYLDTVYNDEWVERNIG</sequence>
<dbReference type="STRING" id="525263.HMPREF0298_0399"/>
<evidence type="ECO:0000259" key="3">
    <source>
        <dbReference type="Pfam" id="PF00291"/>
    </source>
</evidence>
<dbReference type="InterPro" id="IPR001926">
    <property type="entry name" value="TrpB-like_PALP"/>
</dbReference>
<proteinExistence type="predicted"/>